<reference evidence="1" key="2">
    <citation type="submission" date="2016-06" db="EMBL/GenBank/DDBJ databases">
        <title>The genome of a short-lived fish provides insights into sex chromosome evolution and the genetic control of aging.</title>
        <authorList>
            <person name="Reichwald K."/>
            <person name="Felder M."/>
            <person name="Petzold A."/>
            <person name="Koch P."/>
            <person name="Groth M."/>
            <person name="Platzer M."/>
        </authorList>
    </citation>
    <scope>NUCLEOTIDE SEQUENCE</scope>
    <source>
        <tissue evidence="1">Brain</tissue>
    </source>
</reference>
<sequence length="61" mass="6756">KKRSHTRWRNQEWRSCVIPCLSCDVAPATPPACSPVFLIPKPKTGCQTLLNPSVSASPQEH</sequence>
<feature type="non-terminal residue" evidence="1">
    <location>
        <position position="61"/>
    </location>
</feature>
<evidence type="ECO:0000313" key="1">
    <source>
        <dbReference type="EMBL" id="SBQ69070.1"/>
    </source>
</evidence>
<dbReference type="AlphaFoldDB" id="A0A1A8GBF7"/>
<organism evidence="1">
    <name type="scientific">Nothobranchius korthausae</name>
    <dbReference type="NCBI Taxonomy" id="1143690"/>
    <lineage>
        <taxon>Eukaryota</taxon>
        <taxon>Metazoa</taxon>
        <taxon>Chordata</taxon>
        <taxon>Craniata</taxon>
        <taxon>Vertebrata</taxon>
        <taxon>Euteleostomi</taxon>
        <taxon>Actinopterygii</taxon>
        <taxon>Neopterygii</taxon>
        <taxon>Teleostei</taxon>
        <taxon>Neoteleostei</taxon>
        <taxon>Acanthomorphata</taxon>
        <taxon>Ovalentaria</taxon>
        <taxon>Atherinomorphae</taxon>
        <taxon>Cyprinodontiformes</taxon>
        <taxon>Nothobranchiidae</taxon>
        <taxon>Nothobranchius</taxon>
    </lineage>
</organism>
<feature type="non-terminal residue" evidence="1">
    <location>
        <position position="1"/>
    </location>
</feature>
<protein>
    <submittedName>
        <fullName evidence="1">Cellular retinoic acid binding protein 1</fullName>
    </submittedName>
</protein>
<gene>
    <name evidence="1" type="primary">CRABP1</name>
</gene>
<reference evidence="1" key="1">
    <citation type="submission" date="2016-05" db="EMBL/GenBank/DDBJ databases">
        <authorList>
            <person name="Lavstsen T."/>
            <person name="Jespersen J.S."/>
        </authorList>
    </citation>
    <scope>NUCLEOTIDE SEQUENCE</scope>
    <source>
        <tissue evidence="1">Brain</tissue>
    </source>
</reference>
<accession>A0A1A8GBF7</accession>
<name>A0A1A8GBF7_9TELE</name>
<proteinExistence type="predicted"/>
<dbReference type="EMBL" id="HAEC01000993">
    <property type="protein sequence ID" value="SBQ69070.1"/>
    <property type="molecule type" value="Transcribed_RNA"/>
</dbReference>